<name>A0A9Q0AV59_9PEZI</name>
<dbReference type="GO" id="GO:0016758">
    <property type="term" value="F:hexosyltransferase activity"/>
    <property type="evidence" value="ECO:0007669"/>
    <property type="project" value="UniProtKB-ARBA"/>
</dbReference>
<dbReference type="Gene3D" id="3.40.50.2000">
    <property type="entry name" value="Glycogen Phosphorylase B"/>
    <property type="match status" value="2"/>
</dbReference>
<evidence type="ECO:0000313" key="4">
    <source>
        <dbReference type="Proteomes" id="UP000829685"/>
    </source>
</evidence>
<dbReference type="InterPro" id="IPR002213">
    <property type="entry name" value="UDP_glucos_trans"/>
</dbReference>
<accession>A0A9Q0AV59</accession>
<dbReference type="InterPro" id="IPR010610">
    <property type="entry name" value="EryCIII-like_C"/>
</dbReference>
<evidence type="ECO:0000256" key="1">
    <source>
        <dbReference type="ARBA" id="ARBA00022679"/>
    </source>
</evidence>
<reference evidence="3" key="1">
    <citation type="submission" date="2021-03" db="EMBL/GenBank/DDBJ databases">
        <title>Revisited historic fungal species revealed as producer of novel bioactive compounds through whole genome sequencing and comparative genomics.</title>
        <authorList>
            <person name="Vignolle G.A."/>
            <person name="Hochenegger N."/>
            <person name="Mach R.L."/>
            <person name="Mach-Aigner A.R."/>
            <person name="Javad Rahimi M."/>
            <person name="Salim K.A."/>
            <person name="Chan C.M."/>
            <person name="Lim L.B.L."/>
            <person name="Cai F."/>
            <person name="Druzhinina I.S."/>
            <person name="U'Ren J.M."/>
            <person name="Derntl C."/>
        </authorList>
    </citation>
    <scope>NUCLEOTIDE SEQUENCE</scope>
    <source>
        <strain evidence="3">TUCIM 5799</strain>
    </source>
</reference>
<protein>
    <recommendedName>
        <fullName evidence="2">Erythromycin biosynthesis protein CIII-like C-terminal domain-containing protein</fullName>
    </recommendedName>
</protein>
<feature type="domain" description="Erythromycin biosynthesis protein CIII-like C-terminal" evidence="2">
    <location>
        <begin position="310"/>
        <end position="431"/>
    </location>
</feature>
<dbReference type="PANTHER" id="PTHR21015">
    <property type="entry name" value="UDP-N-ACETYLGLUCOSAMINE--N-ACETYLMURAMYL-(PENTAPEPTIDE) PYROPHOSPHORYL-UNDECAPRENOL N-ACETYLGLUCOSAMINE TRANSFERASE 1"/>
    <property type="match status" value="1"/>
</dbReference>
<dbReference type="CDD" id="cd03784">
    <property type="entry name" value="GT1_Gtf-like"/>
    <property type="match status" value="1"/>
</dbReference>
<comment type="caution">
    <text evidence="3">The sequence shown here is derived from an EMBL/GenBank/DDBJ whole genome shotgun (WGS) entry which is preliminary data.</text>
</comment>
<dbReference type="EMBL" id="JAFIMR010000001">
    <property type="protein sequence ID" value="KAI1881883.1"/>
    <property type="molecule type" value="Genomic_DNA"/>
</dbReference>
<dbReference type="AlphaFoldDB" id="A0A9Q0AV59"/>
<sequence>MAGKRPLLVFVAAPAAGHVNPLLRVASTLIKQGFEALFLSSPEFQDQITRAGAEWSPLEPFDFSCFSPAVIAALNAKMPCQLMAHAFEHIFVASIPRHTQQLRKALEMLHRRDPARQVLVIHEFGAMAVHSFYFGSPLPEGYTSFPKTICLGINPILFDSEVTGYAGPGLPFDDTPTGRARNKYILELVHNFAYRALGDAHIQRLKETGCTSWPENFRLDDFCLTSDIFLQLCGPSFEYPDPTRSPKVRFIGTLPPKGVSPDLAYPSWWPEVTGAAGAGKQVVFVAQGTLDHAPERTLLPAIRAHQHRTDVIVVVAVGQRGGKLPDDFPVPVNTHVLDYFPYDAVLPYADVFVFNAGYGGASHAVGNGVPMVVLGELGQEKAEVAARIEYSGLGLVIRTPEPVAEEVKEAVERVLGDEKFKKKALELQKESRELDPMAQIERQIEEFTV</sequence>
<dbReference type="Proteomes" id="UP000829685">
    <property type="component" value="Unassembled WGS sequence"/>
</dbReference>
<organism evidence="3 4">
    <name type="scientific">Neoarthrinium moseri</name>
    <dbReference type="NCBI Taxonomy" id="1658444"/>
    <lineage>
        <taxon>Eukaryota</taxon>
        <taxon>Fungi</taxon>
        <taxon>Dikarya</taxon>
        <taxon>Ascomycota</taxon>
        <taxon>Pezizomycotina</taxon>
        <taxon>Sordariomycetes</taxon>
        <taxon>Xylariomycetidae</taxon>
        <taxon>Amphisphaeriales</taxon>
        <taxon>Apiosporaceae</taxon>
        <taxon>Neoarthrinium</taxon>
    </lineage>
</organism>
<evidence type="ECO:0000313" key="3">
    <source>
        <dbReference type="EMBL" id="KAI1881883.1"/>
    </source>
</evidence>
<proteinExistence type="predicted"/>
<keyword evidence="4" id="KW-1185">Reference proteome</keyword>
<dbReference type="PANTHER" id="PTHR21015:SF22">
    <property type="entry name" value="GLYCOSYLTRANSFERASE"/>
    <property type="match status" value="1"/>
</dbReference>
<evidence type="ECO:0000259" key="2">
    <source>
        <dbReference type="Pfam" id="PF06722"/>
    </source>
</evidence>
<gene>
    <name evidence="3" type="ORF">JX265_000709</name>
</gene>
<dbReference type="GO" id="GO:0008194">
    <property type="term" value="F:UDP-glycosyltransferase activity"/>
    <property type="evidence" value="ECO:0007669"/>
    <property type="project" value="InterPro"/>
</dbReference>
<keyword evidence="1" id="KW-0808">Transferase</keyword>
<dbReference type="SUPFAM" id="SSF53756">
    <property type="entry name" value="UDP-Glycosyltransferase/glycogen phosphorylase"/>
    <property type="match status" value="1"/>
</dbReference>
<dbReference type="Pfam" id="PF06722">
    <property type="entry name" value="EryCIII-like_C"/>
    <property type="match status" value="1"/>
</dbReference>